<sequence>MQLSSSLKVLSVGLIFLLIVTLSALYAVERKGRLLAELERDNVTKQRDSLLLTIVEQKERIESFNTLGIKNSEQLTAAKKEIDRLNDRLRSSSDRLLVKAECPVSMSSSTSSGGMEHESPARLSSSAREDYIHLRQMMAEVNQQVIYLQDYIKTQCLR</sequence>
<evidence type="ECO:0000313" key="4">
    <source>
        <dbReference type="Proteomes" id="UP001304071"/>
    </source>
</evidence>
<evidence type="ECO:0000313" key="3">
    <source>
        <dbReference type="EMBL" id="WPC72937.1"/>
    </source>
</evidence>
<proteinExistence type="predicted"/>
<keyword evidence="2" id="KW-1133">Transmembrane helix</keyword>
<organism evidence="3 4">
    <name type="scientific">Vibrio porteresiae DSM 19223</name>
    <dbReference type="NCBI Taxonomy" id="1123496"/>
    <lineage>
        <taxon>Bacteria</taxon>
        <taxon>Pseudomonadati</taxon>
        <taxon>Pseudomonadota</taxon>
        <taxon>Gammaproteobacteria</taxon>
        <taxon>Vibrionales</taxon>
        <taxon>Vibrionaceae</taxon>
        <taxon>Vibrio</taxon>
    </lineage>
</organism>
<evidence type="ECO:0000256" key="1">
    <source>
        <dbReference type="SAM" id="MobiDB-lite"/>
    </source>
</evidence>
<feature type="region of interest" description="Disordered" evidence="1">
    <location>
        <begin position="105"/>
        <end position="124"/>
    </location>
</feature>
<keyword evidence="2" id="KW-0472">Membrane</keyword>
<keyword evidence="4" id="KW-1185">Reference proteome</keyword>
<dbReference type="Proteomes" id="UP001304071">
    <property type="component" value="Chromosome 1"/>
</dbReference>
<dbReference type="RefSeq" id="WP_261892747.1">
    <property type="nucleotide sequence ID" value="NZ_AP024895.1"/>
</dbReference>
<dbReference type="InterPro" id="IPR004929">
    <property type="entry name" value="I-spanin"/>
</dbReference>
<feature type="compositionally biased region" description="Low complexity" evidence="1">
    <location>
        <begin position="105"/>
        <end position="114"/>
    </location>
</feature>
<gene>
    <name evidence="3" type="ORF">R8Z52_12460</name>
</gene>
<reference evidence="3 4" key="1">
    <citation type="submission" date="2023-11" db="EMBL/GenBank/DDBJ databases">
        <title>Plant-associative lifestyle of Vibrio porteresiae and its evolutionary dynamics.</title>
        <authorList>
            <person name="Rameshkumar N."/>
            <person name="Kirti K."/>
        </authorList>
    </citation>
    <scope>NUCLEOTIDE SEQUENCE [LARGE SCALE GENOMIC DNA]</scope>
    <source>
        <strain evidence="3 4">MSSRF30</strain>
    </source>
</reference>
<keyword evidence="2" id="KW-0812">Transmembrane</keyword>
<feature type="transmembrane region" description="Helical" evidence="2">
    <location>
        <begin position="6"/>
        <end position="28"/>
    </location>
</feature>
<protein>
    <submittedName>
        <fullName evidence="3">Lysis protein</fullName>
    </submittedName>
</protein>
<evidence type="ECO:0000256" key="2">
    <source>
        <dbReference type="SAM" id="Phobius"/>
    </source>
</evidence>
<dbReference type="Pfam" id="PF03245">
    <property type="entry name" value="Phage_lysis"/>
    <property type="match status" value="1"/>
</dbReference>
<dbReference type="EMBL" id="CP138203">
    <property type="protein sequence ID" value="WPC72937.1"/>
    <property type="molecule type" value="Genomic_DNA"/>
</dbReference>
<name>A0ABZ0QAY3_9VIBR</name>
<accession>A0ABZ0QAY3</accession>